<keyword evidence="2" id="KW-1133">Transmembrane helix</keyword>
<gene>
    <name evidence="3" type="ORF">C8P63_12170</name>
</gene>
<feature type="region of interest" description="Disordered" evidence="1">
    <location>
        <begin position="73"/>
        <end position="100"/>
    </location>
</feature>
<dbReference type="InterPro" id="IPR024623">
    <property type="entry name" value="YtxH"/>
</dbReference>
<dbReference type="OrthoDB" id="2989730at2"/>
<comment type="caution">
    <text evidence="3">The sequence shown here is derived from an EMBL/GenBank/DDBJ whole genome shotgun (WGS) entry which is preliminary data.</text>
</comment>
<accession>A0A2T6BGL1</accession>
<organism evidence="3 4">
    <name type="scientific">Melghirimyces profundicolus</name>
    <dbReference type="NCBI Taxonomy" id="1242148"/>
    <lineage>
        <taxon>Bacteria</taxon>
        <taxon>Bacillati</taxon>
        <taxon>Bacillota</taxon>
        <taxon>Bacilli</taxon>
        <taxon>Bacillales</taxon>
        <taxon>Thermoactinomycetaceae</taxon>
        <taxon>Melghirimyces</taxon>
    </lineage>
</organism>
<feature type="transmembrane region" description="Helical" evidence="2">
    <location>
        <begin position="6"/>
        <end position="25"/>
    </location>
</feature>
<reference evidence="3 4" key="1">
    <citation type="submission" date="2018-04" db="EMBL/GenBank/DDBJ databases">
        <title>Genomic Encyclopedia of Archaeal and Bacterial Type Strains, Phase II (KMG-II): from individual species to whole genera.</title>
        <authorList>
            <person name="Goeker M."/>
        </authorList>
    </citation>
    <scope>NUCLEOTIDE SEQUENCE [LARGE SCALE GENOMIC DNA]</scope>
    <source>
        <strain evidence="3 4">DSM 45787</strain>
    </source>
</reference>
<evidence type="ECO:0000256" key="1">
    <source>
        <dbReference type="SAM" id="MobiDB-lite"/>
    </source>
</evidence>
<sequence length="100" mass="10891">MGQGKAFFGAVIGGMIGAAAALLLAPKTGRETREELLKSLDEAKETFRYRSGDLARMAGEMKETASEKWIELRGFPNSQSQGEKEPEESKLVEIGGRKTD</sequence>
<protein>
    <submittedName>
        <fullName evidence="3">YtxH-like protein</fullName>
    </submittedName>
</protein>
<evidence type="ECO:0000313" key="3">
    <source>
        <dbReference type="EMBL" id="PTX55190.1"/>
    </source>
</evidence>
<dbReference type="PANTHER" id="PTHR35792">
    <property type="entry name" value="GENERAL STRESS PROTEIN"/>
    <property type="match status" value="1"/>
</dbReference>
<name>A0A2T6BGL1_9BACL</name>
<keyword evidence="2" id="KW-0812">Transmembrane</keyword>
<keyword evidence="2" id="KW-0472">Membrane</keyword>
<evidence type="ECO:0000313" key="4">
    <source>
        <dbReference type="Proteomes" id="UP000244240"/>
    </source>
</evidence>
<dbReference type="EMBL" id="QBKR01000021">
    <property type="protein sequence ID" value="PTX55190.1"/>
    <property type="molecule type" value="Genomic_DNA"/>
</dbReference>
<keyword evidence="4" id="KW-1185">Reference proteome</keyword>
<proteinExistence type="predicted"/>
<feature type="compositionally biased region" description="Basic and acidic residues" evidence="1">
    <location>
        <begin position="82"/>
        <end position="100"/>
    </location>
</feature>
<dbReference type="Proteomes" id="UP000244240">
    <property type="component" value="Unassembled WGS sequence"/>
</dbReference>
<dbReference type="AlphaFoldDB" id="A0A2T6BGL1"/>
<dbReference type="Pfam" id="PF12732">
    <property type="entry name" value="YtxH"/>
    <property type="match status" value="1"/>
</dbReference>
<dbReference type="InterPro" id="IPR052928">
    <property type="entry name" value="Desiccation-related_membrane"/>
</dbReference>
<dbReference type="PANTHER" id="PTHR35792:SF1">
    <property type="entry name" value="SLL0268 PROTEIN"/>
    <property type="match status" value="1"/>
</dbReference>
<dbReference type="RefSeq" id="WP_108025295.1">
    <property type="nucleotide sequence ID" value="NZ_QBKR01000021.1"/>
</dbReference>
<evidence type="ECO:0000256" key="2">
    <source>
        <dbReference type="SAM" id="Phobius"/>
    </source>
</evidence>